<sequence length="321" mass="38144">MNRPDIQIENIFGSICQRNYEITHIVEDMMKDEFNKSSLSCAVRSWNEEMVEYVMNNYTFDYFEKSDVDEKYDEVIINLLNNTFFSYNFIFFQNVFLPFLRNNPGFVNRNINELAISSFHDYSGFLTKEFFKFPGINVNYNSPLYSNFSMISVALDFRNSQIVDFLLKFPEIDIYNMNGTNFSLFINACYNFMDLKIIKMIANHPNFDVNWTIDQTPISAFYICVLNQNTYVMEYLINNFPELTINDLNSFLFSALTKSLSLSLKYLFMYIFKKNRDTNIDKLIEHFIDISFIQPIDRNESAEELRKISNEVRNELFNKEK</sequence>
<dbReference type="Gene3D" id="1.25.40.20">
    <property type="entry name" value="Ankyrin repeat-containing domain"/>
    <property type="match status" value="1"/>
</dbReference>
<keyword evidence="2" id="KW-1185">Reference proteome</keyword>
<evidence type="ECO:0008006" key="3">
    <source>
        <dbReference type="Google" id="ProtNLM"/>
    </source>
</evidence>
<dbReference type="Proteomes" id="UP001470230">
    <property type="component" value="Unassembled WGS sequence"/>
</dbReference>
<protein>
    <recommendedName>
        <fullName evidence="3">DUF3447 domain-containing protein</fullName>
    </recommendedName>
</protein>
<dbReference type="SUPFAM" id="SSF48403">
    <property type="entry name" value="Ankyrin repeat"/>
    <property type="match status" value="1"/>
</dbReference>
<evidence type="ECO:0000313" key="2">
    <source>
        <dbReference type="Proteomes" id="UP001470230"/>
    </source>
</evidence>
<proteinExistence type="predicted"/>
<gene>
    <name evidence="1" type="ORF">M9Y10_020451</name>
</gene>
<accession>A0ABR2HGB0</accession>
<evidence type="ECO:0000313" key="1">
    <source>
        <dbReference type="EMBL" id="KAK8846430.1"/>
    </source>
</evidence>
<comment type="caution">
    <text evidence="1">The sequence shown here is derived from an EMBL/GenBank/DDBJ whole genome shotgun (WGS) entry which is preliminary data.</text>
</comment>
<dbReference type="InterPro" id="IPR036770">
    <property type="entry name" value="Ankyrin_rpt-contain_sf"/>
</dbReference>
<reference evidence="1 2" key="1">
    <citation type="submission" date="2024-04" db="EMBL/GenBank/DDBJ databases">
        <title>Tritrichomonas musculus Genome.</title>
        <authorList>
            <person name="Alves-Ferreira E."/>
            <person name="Grigg M."/>
            <person name="Lorenzi H."/>
            <person name="Galac M."/>
        </authorList>
    </citation>
    <scope>NUCLEOTIDE SEQUENCE [LARGE SCALE GENOMIC DNA]</scope>
    <source>
        <strain evidence="1 2">EAF2021</strain>
    </source>
</reference>
<dbReference type="EMBL" id="JAPFFF010000029">
    <property type="protein sequence ID" value="KAK8846430.1"/>
    <property type="molecule type" value="Genomic_DNA"/>
</dbReference>
<organism evidence="1 2">
    <name type="scientific">Tritrichomonas musculus</name>
    <dbReference type="NCBI Taxonomy" id="1915356"/>
    <lineage>
        <taxon>Eukaryota</taxon>
        <taxon>Metamonada</taxon>
        <taxon>Parabasalia</taxon>
        <taxon>Tritrichomonadida</taxon>
        <taxon>Tritrichomonadidae</taxon>
        <taxon>Tritrichomonas</taxon>
    </lineage>
</organism>
<name>A0ABR2HGB0_9EUKA</name>